<dbReference type="GO" id="GO:0003918">
    <property type="term" value="F:DNA topoisomerase type II (double strand cut, ATP-hydrolyzing) activity"/>
    <property type="evidence" value="ECO:0007669"/>
    <property type="project" value="InterPro"/>
</dbReference>
<gene>
    <name evidence="3" type="ORF">PGLA2088_LOCUS37752</name>
</gene>
<dbReference type="GO" id="GO:0000706">
    <property type="term" value="P:meiotic DNA double-strand break processing"/>
    <property type="evidence" value="ECO:0007669"/>
    <property type="project" value="TreeGrafter"/>
</dbReference>
<reference evidence="3" key="1">
    <citation type="submission" date="2021-02" db="EMBL/GenBank/DDBJ databases">
        <authorList>
            <person name="Dougan E. K."/>
            <person name="Rhodes N."/>
            <person name="Thang M."/>
            <person name="Chan C."/>
        </authorList>
    </citation>
    <scope>NUCLEOTIDE SEQUENCE</scope>
</reference>
<protein>
    <recommendedName>
        <fullName evidence="2">Topoisomerase 6 subunit A/Spo11 TOPRIM domain-containing protein</fullName>
    </recommendedName>
</protein>
<feature type="compositionally biased region" description="Basic and acidic residues" evidence="1">
    <location>
        <begin position="214"/>
        <end position="232"/>
    </location>
</feature>
<dbReference type="GO" id="GO:0000228">
    <property type="term" value="C:nuclear chromosome"/>
    <property type="evidence" value="ECO:0007669"/>
    <property type="project" value="TreeGrafter"/>
</dbReference>
<dbReference type="InterPro" id="IPR036078">
    <property type="entry name" value="Spo11/TopoVI_A_sf"/>
</dbReference>
<comment type="caution">
    <text evidence="3">The sequence shown here is derived from an EMBL/GenBank/DDBJ whole genome shotgun (WGS) entry which is preliminary data.</text>
</comment>
<evidence type="ECO:0000313" key="4">
    <source>
        <dbReference type="Proteomes" id="UP000626109"/>
    </source>
</evidence>
<feature type="compositionally biased region" description="Polar residues" evidence="1">
    <location>
        <begin position="180"/>
        <end position="200"/>
    </location>
</feature>
<dbReference type="PANTHER" id="PTHR10848">
    <property type="entry name" value="MEIOTIC RECOMBINATION PROTEIN SPO11"/>
    <property type="match status" value="1"/>
</dbReference>
<dbReference type="PANTHER" id="PTHR10848:SF0">
    <property type="entry name" value="MEIOTIC RECOMBINATION PROTEIN SPO11"/>
    <property type="match status" value="1"/>
</dbReference>
<accession>A0A813KSB6</accession>
<dbReference type="GO" id="GO:0007131">
    <property type="term" value="P:reciprocal meiotic recombination"/>
    <property type="evidence" value="ECO:0007669"/>
    <property type="project" value="TreeGrafter"/>
</dbReference>
<evidence type="ECO:0000313" key="3">
    <source>
        <dbReference type="EMBL" id="CAE8713962.1"/>
    </source>
</evidence>
<feature type="compositionally biased region" description="Polar residues" evidence="1">
    <location>
        <begin position="244"/>
        <end position="256"/>
    </location>
</feature>
<sequence length="519" mass="55344">MQARLASLAKENEKLRTVFLEHLDHSDLCFRSLVWALSPNATGLFARTLRFVWCCRRRLTRMTASLLGVPELSGASGGAGKVRPGRPKVSQEVESADHQGIHGELSEEEEVLRLREPQDESAGRQLDQHQGAAEPSPSLVSGGAALAPLAASAGESEGFAALGEVRQQEGEPPSLVQPVRPSSVTSSPERQRRPSSATSESEPDGPAQSPGPDLLERPERSGRDLMGGREETWGTEGLEGLVSATVTAAISAPTSGSDRDVPGADNTSNQGWEQVRTRLRVDPGIGRSEPGELVSGSEGAADEPSTAQSQAPHAFQSPEEEEEESGDQDEDVDADSNSPACLTEPPSEDEAWLAEAARSPLISGDLGSEKSELGEGSVKGEECMLHSRGASGGSEGAGVWVDALDPLEPRGHSISPICAHLLHVESMARTILVVEKETVFHRLLSEGVLERHRPCVIVTAKGFPDVPTRYLLRRLREDCARPRILVLVDFDASGLAIAATYAFGPESGWVQDDLTLPEA</sequence>
<proteinExistence type="predicted"/>
<feature type="non-terminal residue" evidence="3">
    <location>
        <position position="1"/>
    </location>
</feature>
<feature type="domain" description="Topoisomerase 6 subunit A/Spo11 TOPRIM" evidence="2">
    <location>
        <begin position="431"/>
        <end position="517"/>
    </location>
</feature>
<dbReference type="GO" id="GO:0003677">
    <property type="term" value="F:DNA binding"/>
    <property type="evidence" value="ECO:0007669"/>
    <property type="project" value="InterPro"/>
</dbReference>
<feature type="region of interest" description="Disordered" evidence="1">
    <location>
        <begin position="166"/>
        <end position="349"/>
    </location>
</feature>
<dbReference type="Pfam" id="PF21180">
    <property type="entry name" value="TOP6A-Spo11_Toprim"/>
    <property type="match status" value="1"/>
</dbReference>
<feature type="compositionally biased region" description="Acidic residues" evidence="1">
    <location>
        <begin position="318"/>
        <end position="334"/>
    </location>
</feature>
<feature type="region of interest" description="Disordered" evidence="1">
    <location>
        <begin position="73"/>
        <end position="141"/>
    </location>
</feature>
<dbReference type="Gene3D" id="3.40.1360.10">
    <property type="match status" value="1"/>
</dbReference>
<dbReference type="GO" id="GO:0042138">
    <property type="term" value="P:meiotic DNA double-strand break formation"/>
    <property type="evidence" value="ECO:0007669"/>
    <property type="project" value="TreeGrafter"/>
</dbReference>
<dbReference type="InterPro" id="IPR002815">
    <property type="entry name" value="Spo11/TopoVI_A"/>
</dbReference>
<dbReference type="EMBL" id="CAJNNW010032550">
    <property type="protein sequence ID" value="CAE8713962.1"/>
    <property type="molecule type" value="Genomic_DNA"/>
</dbReference>
<dbReference type="InterPro" id="IPR034136">
    <property type="entry name" value="TOPRIM_Topo6A/Spo11"/>
</dbReference>
<feature type="compositionally biased region" description="Basic and acidic residues" evidence="1">
    <location>
        <begin position="89"/>
        <end position="122"/>
    </location>
</feature>
<organism evidence="3 4">
    <name type="scientific">Polarella glacialis</name>
    <name type="common">Dinoflagellate</name>
    <dbReference type="NCBI Taxonomy" id="89957"/>
    <lineage>
        <taxon>Eukaryota</taxon>
        <taxon>Sar</taxon>
        <taxon>Alveolata</taxon>
        <taxon>Dinophyceae</taxon>
        <taxon>Suessiales</taxon>
        <taxon>Suessiaceae</taxon>
        <taxon>Polarella</taxon>
    </lineage>
</organism>
<evidence type="ECO:0000256" key="1">
    <source>
        <dbReference type="SAM" id="MobiDB-lite"/>
    </source>
</evidence>
<dbReference type="PRINTS" id="PR01550">
    <property type="entry name" value="TOP6AFAMILY"/>
</dbReference>
<name>A0A813KSB6_POLGL</name>
<dbReference type="Proteomes" id="UP000626109">
    <property type="component" value="Unassembled WGS sequence"/>
</dbReference>
<evidence type="ECO:0000259" key="2">
    <source>
        <dbReference type="Pfam" id="PF21180"/>
    </source>
</evidence>
<dbReference type="AlphaFoldDB" id="A0A813KSB6"/>
<dbReference type="SUPFAM" id="SSF56726">
    <property type="entry name" value="DNA topoisomerase IV, alpha subunit"/>
    <property type="match status" value="1"/>
</dbReference>